<dbReference type="Proteomes" id="UP000467840">
    <property type="component" value="Chromosome 12"/>
</dbReference>
<dbReference type="Pfam" id="PF13041">
    <property type="entry name" value="PPR_2"/>
    <property type="match status" value="4"/>
</dbReference>
<keyword evidence="8" id="KW-1185">Reference proteome</keyword>
<dbReference type="NCBIfam" id="TIGR00756">
    <property type="entry name" value="PPR"/>
    <property type="match status" value="7"/>
</dbReference>
<comment type="similarity">
    <text evidence="4">Belongs to the PPR family. PCMP-E subfamily.</text>
</comment>
<dbReference type="SUPFAM" id="SSF48452">
    <property type="entry name" value="TPR-like"/>
    <property type="match status" value="2"/>
</dbReference>
<dbReference type="InterPro" id="IPR031167">
    <property type="entry name" value="G_OBG"/>
</dbReference>
<dbReference type="InterPro" id="IPR011990">
    <property type="entry name" value="TPR-like_helical_dom_sf"/>
</dbReference>
<protein>
    <recommendedName>
        <fullName evidence="6">OBG-type G domain-containing protein</fullName>
    </recommendedName>
</protein>
<dbReference type="InterPro" id="IPR045001">
    <property type="entry name" value="DRG"/>
</dbReference>
<feature type="repeat" description="PPR" evidence="5">
    <location>
        <begin position="87"/>
        <end position="121"/>
    </location>
</feature>
<keyword evidence="3" id="KW-0342">GTP-binding</keyword>
<dbReference type="PANTHER" id="PTHR47926">
    <property type="entry name" value="PENTATRICOPEPTIDE REPEAT-CONTAINING PROTEIN"/>
    <property type="match status" value="1"/>
</dbReference>
<evidence type="ECO:0000256" key="4">
    <source>
        <dbReference type="ARBA" id="ARBA00061659"/>
    </source>
</evidence>
<dbReference type="EMBL" id="JAAGAX010000018">
    <property type="protein sequence ID" value="KAF2284217.1"/>
    <property type="molecule type" value="Genomic_DNA"/>
</dbReference>
<gene>
    <name evidence="7" type="ORF">GH714_019941</name>
</gene>
<dbReference type="Pfam" id="PF20431">
    <property type="entry name" value="E_motif"/>
    <property type="match status" value="1"/>
</dbReference>
<dbReference type="GO" id="GO:0009451">
    <property type="term" value="P:RNA modification"/>
    <property type="evidence" value="ECO:0007669"/>
    <property type="project" value="InterPro"/>
</dbReference>
<name>A0A6A6K694_HEVBR</name>
<evidence type="ECO:0000256" key="2">
    <source>
        <dbReference type="ARBA" id="ARBA00022741"/>
    </source>
</evidence>
<dbReference type="Gene3D" id="1.25.40.10">
    <property type="entry name" value="Tetratricopeptide repeat domain"/>
    <property type="match status" value="5"/>
</dbReference>
<evidence type="ECO:0000313" key="7">
    <source>
        <dbReference type="EMBL" id="KAF2284217.1"/>
    </source>
</evidence>
<feature type="domain" description="OBG-type G" evidence="6">
    <location>
        <begin position="682"/>
        <end position="864"/>
    </location>
</feature>
<dbReference type="Pfam" id="PF01535">
    <property type="entry name" value="PPR"/>
    <property type="match status" value="5"/>
</dbReference>
<feature type="repeat" description="PPR" evidence="5">
    <location>
        <begin position="157"/>
        <end position="187"/>
    </location>
</feature>
<reference evidence="7 8" key="1">
    <citation type="journal article" date="2020" name="Mol. Plant">
        <title>The Chromosome-Based Rubber Tree Genome Provides New Insights into Spurge Genome Evolution and Rubber Biosynthesis.</title>
        <authorList>
            <person name="Liu J."/>
            <person name="Shi C."/>
            <person name="Shi C.C."/>
            <person name="Li W."/>
            <person name="Zhang Q.J."/>
            <person name="Zhang Y."/>
            <person name="Li K."/>
            <person name="Lu H.F."/>
            <person name="Shi C."/>
            <person name="Zhu S.T."/>
            <person name="Xiao Z.Y."/>
            <person name="Nan H."/>
            <person name="Yue Y."/>
            <person name="Zhu X.G."/>
            <person name="Wu Y."/>
            <person name="Hong X.N."/>
            <person name="Fan G.Y."/>
            <person name="Tong Y."/>
            <person name="Zhang D."/>
            <person name="Mao C.L."/>
            <person name="Liu Y.L."/>
            <person name="Hao S.J."/>
            <person name="Liu W.Q."/>
            <person name="Lv M.Q."/>
            <person name="Zhang H.B."/>
            <person name="Liu Y."/>
            <person name="Hu-Tang G.R."/>
            <person name="Wang J.P."/>
            <person name="Wang J.H."/>
            <person name="Sun Y.H."/>
            <person name="Ni S.B."/>
            <person name="Chen W.B."/>
            <person name="Zhang X.C."/>
            <person name="Jiao Y.N."/>
            <person name="Eichler E.E."/>
            <person name="Li G.H."/>
            <person name="Liu X."/>
            <person name="Gao L.Z."/>
        </authorList>
    </citation>
    <scope>NUCLEOTIDE SEQUENCE [LARGE SCALE GENOMIC DNA]</scope>
    <source>
        <strain evidence="8">cv. GT1</strain>
        <tissue evidence="7">Leaf</tissue>
    </source>
</reference>
<sequence>MRKLGCCFWTSQGVAMSPNVYILASVLRASTQLDGGCGPVGKLMHGFIFKLGFDQDVFLGTSLVDFYAKNGDIVEARMIFDALLEKSTITWTKIITGYVRSGRSEVALQLFNQMGENDIVLDRYVLSSVLSACSTLKFVEGGKQIHAYVLRRGIEMDVSVVNVLIDFYAKSSKVQTARKLFDQMVDRDVISWTTMIAGYMQNSFDGEAVMLFVEMTRLGGKPDGFACTSILTSCGSLEALMLGRQIHAYSIKANLEFDIFLKNGLIDMYAKCDSLNDARRVFDVMTNHNVVSYNALIEGYSRSEQLSDVIILFHEMRHRMIPPSLLTFVSLLGVSAALSSLELSKQIHALTFKFGVCLAIFAGSALIDAYSKCLRLVDARLVFDEMNEKDIVVWNAMFSGYTQQSENEEALKLYSELQVSELKPNDFTFATFITAASNLASLLLGQQFHNHIIKMGLDFDPFITNSLIHMYAKCGSFEDACKAFGSAIWRDVACWNSLILTYAHHGEAKEALQMFEGMMEEGIKPNYVTFVSLLSACSHAGLVEDGLRYFKSMPKFCGHPGIEHYSCVVSLLCRAGMLYEAKEFIEKMPIKPTAAMWRSLLSASRIAGNIELSKYAAEKAISVDPNDSGSYTLLSNMFASKGKWVDVKQAKLAKLRRELLEPSSKGGGGGGQGFDVTKSGDARVGLVGFPSVGKSTLLNKLTGTFSEVASYEFTTLTCIPGVIMYRGAKIQLLDLPGIIEGAKDGKGQGRQVIHTARTCNCILIVLDAIKLITHKRLIEKELEGFGIRLNKEPPNISFRKKDKGGINFVSTVTNTHLDLETVKAICSEYRIHNADITLKYDATADDLIDVIEGSRNGYICPASM</sequence>
<dbReference type="InterPro" id="IPR006073">
    <property type="entry name" value="GTP-bd"/>
</dbReference>
<dbReference type="GO" id="GO:0005525">
    <property type="term" value="F:GTP binding"/>
    <property type="evidence" value="ECO:0007669"/>
    <property type="project" value="UniProtKB-KW"/>
</dbReference>
<dbReference type="GO" id="GO:0003924">
    <property type="term" value="F:GTPase activity"/>
    <property type="evidence" value="ECO:0007669"/>
    <property type="project" value="InterPro"/>
</dbReference>
<dbReference type="FunFam" id="3.40.50.300:FF:000740">
    <property type="entry name" value="Putative GTP-binding protein 1"/>
    <property type="match status" value="1"/>
</dbReference>
<dbReference type="InterPro" id="IPR031662">
    <property type="entry name" value="GTP-binding_2"/>
</dbReference>
<evidence type="ECO:0000313" key="8">
    <source>
        <dbReference type="Proteomes" id="UP000467840"/>
    </source>
</evidence>
<dbReference type="SUPFAM" id="SSF52540">
    <property type="entry name" value="P-loop containing nucleoside triphosphate hydrolases"/>
    <property type="match status" value="1"/>
</dbReference>
<dbReference type="Gene3D" id="3.40.50.300">
    <property type="entry name" value="P-loop containing nucleotide triphosphate hydrolases"/>
    <property type="match status" value="1"/>
</dbReference>
<dbReference type="Pfam" id="PF16897">
    <property type="entry name" value="MMR_HSR1_Xtn"/>
    <property type="match status" value="1"/>
</dbReference>
<dbReference type="PROSITE" id="PS51710">
    <property type="entry name" value="G_OBG"/>
    <property type="match status" value="1"/>
</dbReference>
<dbReference type="InterPro" id="IPR005225">
    <property type="entry name" value="Small_GTP-bd"/>
</dbReference>
<dbReference type="InterPro" id="IPR046848">
    <property type="entry name" value="E_motif"/>
</dbReference>
<feature type="repeat" description="PPR" evidence="5">
    <location>
        <begin position="526"/>
        <end position="560"/>
    </location>
</feature>
<proteinExistence type="inferred from homology"/>
<dbReference type="AlphaFoldDB" id="A0A6A6K694"/>
<dbReference type="FunFam" id="1.25.40.10:FF:000196">
    <property type="entry name" value="Pentatricopeptide repeat-containing protein At4g14850"/>
    <property type="match status" value="1"/>
</dbReference>
<organism evidence="7 8">
    <name type="scientific">Hevea brasiliensis</name>
    <name type="common">Para rubber tree</name>
    <name type="synonym">Siphonia brasiliensis</name>
    <dbReference type="NCBI Taxonomy" id="3981"/>
    <lineage>
        <taxon>Eukaryota</taxon>
        <taxon>Viridiplantae</taxon>
        <taxon>Streptophyta</taxon>
        <taxon>Embryophyta</taxon>
        <taxon>Tracheophyta</taxon>
        <taxon>Spermatophyta</taxon>
        <taxon>Magnoliopsida</taxon>
        <taxon>eudicotyledons</taxon>
        <taxon>Gunneridae</taxon>
        <taxon>Pentapetalae</taxon>
        <taxon>rosids</taxon>
        <taxon>fabids</taxon>
        <taxon>Malpighiales</taxon>
        <taxon>Euphorbiaceae</taxon>
        <taxon>Crotonoideae</taxon>
        <taxon>Micrandreae</taxon>
        <taxon>Hevea</taxon>
    </lineage>
</organism>
<dbReference type="FunFam" id="1.25.40.10:FF:000958">
    <property type="entry name" value="Pentatricopeptide repeat-containing protein At4g39530"/>
    <property type="match status" value="1"/>
</dbReference>
<dbReference type="CDD" id="cd01896">
    <property type="entry name" value="DRG"/>
    <property type="match status" value="1"/>
</dbReference>
<feature type="repeat" description="PPR" evidence="5">
    <location>
        <begin position="188"/>
        <end position="222"/>
    </location>
</feature>
<feature type="repeat" description="PPR" evidence="5">
    <location>
        <begin position="491"/>
        <end position="525"/>
    </location>
</feature>
<keyword evidence="2" id="KW-0547">Nucleotide-binding</keyword>
<dbReference type="InterPro" id="IPR006074">
    <property type="entry name" value="GTP1-OBG_CS"/>
</dbReference>
<evidence type="ECO:0000256" key="5">
    <source>
        <dbReference type="PROSITE-ProRule" id="PRU00708"/>
    </source>
</evidence>
<dbReference type="Pfam" id="PF01926">
    <property type="entry name" value="MMR_HSR1"/>
    <property type="match status" value="1"/>
</dbReference>
<evidence type="ECO:0000256" key="1">
    <source>
        <dbReference type="ARBA" id="ARBA00022737"/>
    </source>
</evidence>
<dbReference type="InterPro" id="IPR002885">
    <property type="entry name" value="PPR_rpt"/>
</dbReference>
<dbReference type="PRINTS" id="PR00326">
    <property type="entry name" value="GTP1OBG"/>
</dbReference>
<keyword evidence="1" id="KW-0677">Repeat</keyword>
<feature type="repeat" description="PPR" evidence="5">
    <location>
        <begin position="390"/>
        <end position="424"/>
    </location>
</feature>
<accession>A0A6A6K694</accession>
<dbReference type="FunFam" id="1.25.40.10:FF:000090">
    <property type="entry name" value="Pentatricopeptide repeat-containing protein, chloroplastic"/>
    <property type="match status" value="1"/>
</dbReference>
<dbReference type="NCBIfam" id="TIGR00231">
    <property type="entry name" value="small_GTP"/>
    <property type="match status" value="1"/>
</dbReference>
<dbReference type="PROSITE" id="PS51375">
    <property type="entry name" value="PPR"/>
    <property type="match status" value="7"/>
</dbReference>
<evidence type="ECO:0000256" key="3">
    <source>
        <dbReference type="ARBA" id="ARBA00023134"/>
    </source>
</evidence>
<dbReference type="PROSITE" id="PS00905">
    <property type="entry name" value="GTP1_OBG"/>
    <property type="match status" value="1"/>
</dbReference>
<dbReference type="InterPro" id="IPR046960">
    <property type="entry name" value="PPR_At4g14850-like_plant"/>
</dbReference>
<comment type="caution">
    <text evidence="7">The sequence shown here is derived from an EMBL/GenBank/DDBJ whole genome shotgun (WGS) entry which is preliminary data.</text>
</comment>
<evidence type="ECO:0000259" key="6">
    <source>
        <dbReference type="PROSITE" id="PS51710"/>
    </source>
</evidence>
<dbReference type="FunFam" id="1.25.40.10:FF:000361">
    <property type="entry name" value="Pentatricopeptide repeat-containing protein chloroplastic"/>
    <property type="match status" value="1"/>
</dbReference>
<feature type="repeat" description="PPR" evidence="5">
    <location>
        <begin position="289"/>
        <end position="323"/>
    </location>
</feature>
<dbReference type="FunFam" id="1.25.40.10:FF:000353">
    <property type="entry name" value="Pentatricopeptide repeat-containing protein At4g39530"/>
    <property type="match status" value="1"/>
</dbReference>
<dbReference type="PANTHER" id="PTHR47926:SF527">
    <property type="entry name" value="PENTATRICOPEPTIDE REPEAT-CONTAINING PROTEIN"/>
    <property type="match status" value="1"/>
</dbReference>
<dbReference type="InterPro" id="IPR027417">
    <property type="entry name" value="P-loop_NTPase"/>
</dbReference>
<dbReference type="GO" id="GO:0003723">
    <property type="term" value="F:RNA binding"/>
    <property type="evidence" value="ECO:0007669"/>
    <property type="project" value="InterPro"/>
</dbReference>